<keyword evidence="2" id="KW-1185">Reference proteome</keyword>
<proteinExistence type="predicted"/>
<sequence>MTKIEPIILNPEGREPGLIVVDHAGTELPASLVSPDFARQWRNTHHFTDLGVAALAEALAERLDMPVILSTVSRLVIDLNRWLDDPRSILSSVEGLPLDGNTGISISERQLRHESVFWPYHETVGRIWARQRQKHQAPIFFALHSCTRNFLGVRRQWDGGTIWHDDRILSQNLLALLGRSGDLILGDNLPYSGIDGAYTVDRHTFGSGTPACGFEVSNDLLETDSDRKLWACRLADALRLAAETRCAI</sequence>
<dbReference type="EMBL" id="QZCG01000002">
    <property type="protein sequence ID" value="RJE88231.1"/>
    <property type="molecule type" value="Genomic_DNA"/>
</dbReference>
<dbReference type="OrthoDB" id="9815326at2"/>
<dbReference type="SUPFAM" id="SSF53187">
    <property type="entry name" value="Zn-dependent exopeptidases"/>
    <property type="match status" value="1"/>
</dbReference>
<accession>A0A418T4S5</accession>
<reference evidence="2" key="1">
    <citation type="submission" date="2018-09" db="EMBL/GenBank/DDBJ databases">
        <title>Acidovorax cavernicola nov. sp. isolated from Gruta de las Maravillas (Aracena, Spain).</title>
        <authorList>
            <person name="Jurado V."/>
            <person name="Gutierrez-Patricio S."/>
            <person name="Gonzalez-Pimentel J.L."/>
            <person name="Miller A.Z."/>
            <person name="Laiz L."/>
            <person name="Saiz-Jimenez C."/>
        </authorList>
    </citation>
    <scope>NUCLEOTIDE SEQUENCE [LARGE SCALE GENOMIC DNA]</scope>
    <source>
        <strain evidence="2">1011MAR3C25</strain>
    </source>
</reference>
<name>A0A418T4S5_9RHOB</name>
<dbReference type="Proteomes" id="UP000284202">
    <property type="component" value="Unassembled WGS sequence"/>
</dbReference>
<gene>
    <name evidence="1" type="ORF">D3P04_04830</name>
</gene>
<organism evidence="1 2">
    <name type="scientific">Paracoccus onubensis</name>
    <dbReference type="NCBI Taxonomy" id="1675788"/>
    <lineage>
        <taxon>Bacteria</taxon>
        <taxon>Pseudomonadati</taxon>
        <taxon>Pseudomonadota</taxon>
        <taxon>Alphaproteobacteria</taxon>
        <taxon>Rhodobacterales</taxon>
        <taxon>Paracoccaceae</taxon>
        <taxon>Paracoccus</taxon>
    </lineage>
</organism>
<evidence type="ECO:0000313" key="2">
    <source>
        <dbReference type="Proteomes" id="UP000284202"/>
    </source>
</evidence>
<dbReference type="RefSeq" id="WP_119746453.1">
    <property type="nucleotide sequence ID" value="NZ_QZCG01000002.1"/>
</dbReference>
<comment type="caution">
    <text evidence="1">The sequence shown here is derived from an EMBL/GenBank/DDBJ whole genome shotgun (WGS) entry which is preliminary data.</text>
</comment>
<dbReference type="GO" id="GO:0016787">
    <property type="term" value="F:hydrolase activity"/>
    <property type="evidence" value="ECO:0007669"/>
    <property type="project" value="UniProtKB-KW"/>
</dbReference>
<dbReference type="Gene3D" id="3.40.630.40">
    <property type="entry name" value="Zn-dependent exopeptidases"/>
    <property type="match status" value="1"/>
</dbReference>
<dbReference type="InterPro" id="IPR007709">
    <property type="entry name" value="N-FG_amidohydro"/>
</dbReference>
<dbReference type="AlphaFoldDB" id="A0A418T4S5"/>
<keyword evidence="1" id="KW-0378">Hydrolase</keyword>
<protein>
    <submittedName>
        <fullName evidence="1">N-formylglutamate amidohydrolase</fullName>
    </submittedName>
</protein>
<evidence type="ECO:0000313" key="1">
    <source>
        <dbReference type="EMBL" id="RJE88231.1"/>
    </source>
</evidence>
<dbReference type="Pfam" id="PF05013">
    <property type="entry name" value="FGase"/>
    <property type="match status" value="1"/>
</dbReference>